<dbReference type="PANTHER" id="PTHR45670">
    <property type="entry name" value="E3 UBIQUITIN-PROTEIN LIGASE TRIP12"/>
    <property type="match status" value="1"/>
</dbReference>
<evidence type="ECO:0000256" key="1">
    <source>
        <dbReference type="ARBA" id="ARBA00000885"/>
    </source>
</evidence>
<dbReference type="PANTHER" id="PTHR45670:SF13">
    <property type="entry name" value="E3 UBIQUITIN-PROTEIN LIGASE TRIP12"/>
    <property type="match status" value="1"/>
</dbReference>
<accession>A0AAV2QAB6</accession>
<name>A0AAV2QAB6_MEGNR</name>
<dbReference type="GO" id="GO:0061630">
    <property type="term" value="F:ubiquitin protein ligase activity"/>
    <property type="evidence" value="ECO:0007669"/>
    <property type="project" value="UniProtKB-UniRule"/>
</dbReference>
<proteinExistence type="inferred from homology"/>
<organism evidence="6 7">
    <name type="scientific">Meganyctiphanes norvegica</name>
    <name type="common">Northern krill</name>
    <name type="synonym">Thysanopoda norvegica</name>
    <dbReference type="NCBI Taxonomy" id="48144"/>
    <lineage>
        <taxon>Eukaryota</taxon>
        <taxon>Metazoa</taxon>
        <taxon>Ecdysozoa</taxon>
        <taxon>Arthropoda</taxon>
        <taxon>Crustacea</taxon>
        <taxon>Multicrustacea</taxon>
        <taxon>Malacostraca</taxon>
        <taxon>Eumalacostraca</taxon>
        <taxon>Eucarida</taxon>
        <taxon>Euphausiacea</taxon>
        <taxon>Euphausiidae</taxon>
        <taxon>Meganyctiphanes</taxon>
    </lineage>
</organism>
<dbReference type="Gene3D" id="3.30.720.50">
    <property type="match status" value="1"/>
</dbReference>
<gene>
    <name evidence="6" type="ORF">MNOR_LOCUS9220</name>
</gene>
<dbReference type="InterPro" id="IPR011989">
    <property type="entry name" value="ARM-like"/>
</dbReference>
<evidence type="ECO:0000256" key="3">
    <source>
        <dbReference type="ARBA" id="ARBA00022679"/>
    </source>
</evidence>
<sequence length="447" mass="49468">MCQLLVMGNEDTLAGFPIKQVTPALINLLNMEHNFDMMNHACRALTYMMEALPRSSAVVVDAVPVFLEKLQVIQCMDVAEQSLTALDMLSRKHSKNILQAHGVSACLMFIDFFSTGAQRAALSITANCCQNLTADEFHYVADSLQLLSNRLTSQGDKKCVESVCLAYSRLVDCFQNDPNRLQEIAGHGLLNNIQQLLVMSPPVLSTVTFIMVMRMLSLMCNSCPQLAVELLKNNIANTLCYLLTNSTDPPPEQVELVSRTPQELYEITCLISELMPTLPSDGIFAIDGALQRPTGPPQETVTWQWQDDRAAWQNYSISDSRIIEMAHQSGEDEISLCIQGPAYTIDFHSMQQINDSSGTVRSVQRRLVPAGLATAQQPAAQAVDARATCLQEDAALASNLIRSLFSLLYEVYSSSAGPAVRYKCLRALLRMIHFSTPQLLQQVLKTQ</sequence>
<comment type="pathway">
    <text evidence="2 4">Protein modification; protein ubiquitination.</text>
</comment>
<dbReference type="GO" id="GO:0016607">
    <property type="term" value="C:nuclear speck"/>
    <property type="evidence" value="ECO:0007669"/>
    <property type="project" value="TreeGrafter"/>
</dbReference>
<dbReference type="PROSITE" id="PS50918">
    <property type="entry name" value="WWE"/>
    <property type="match status" value="1"/>
</dbReference>
<dbReference type="Proteomes" id="UP001497623">
    <property type="component" value="Unassembled WGS sequence"/>
</dbReference>
<dbReference type="InterPro" id="IPR057948">
    <property type="entry name" value="TPR_TRIP12_N"/>
</dbReference>
<dbReference type="SUPFAM" id="SSF117839">
    <property type="entry name" value="WWE domain"/>
    <property type="match status" value="1"/>
</dbReference>
<dbReference type="InterPro" id="IPR045322">
    <property type="entry name" value="HECTD1/TRIP12-like"/>
</dbReference>
<dbReference type="GO" id="GO:0006974">
    <property type="term" value="P:DNA damage response"/>
    <property type="evidence" value="ECO:0007669"/>
    <property type="project" value="TreeGrafter"/>
</dbReference>
<dbReference type="EMBL" id="CAXKWB010004421">
    <property type="protein sequence ID" value="CAL4073733.1"/>
    <property type="molecule type" value="Genomic_DNA"/>
</dbReference>
<evidence type="ECO:0000313" key="7">
    <source>
        <dbReference type="Proteomes" id="UP001497623"/>
    </source>
</evidence>
<comment type="caution">
    <text evidence="6">The sequence shown here is derived from an EMBL/GenBank/DDBJ whole genome shotgun (WGS) entry which is preliminary data.</text>
</comment>
<dbReference type="Pfam" id="PF02825">
    <property type="entry name" value="WWE"/>
    <property type="match status" value="1"/>
</dbReference>
<dbReference type="Pfam" id="PF25579">
    <property type="entry name" value="TPR_TRIP12_N"/>
    <property type="match status" value="1"/>
</dbReference>
<dbReference type="InterPro" id="IPR016024">
    <property type="entry name" value="ARM-type_fold"/>
</dbReference>
<evidence type="ECO:0000256" key="4">
    <source>
        <dbReference type="RuleBase" id="RU369009"/>
    </source>
</evidence>
<comment type="catalytic activity">
    <reaction evidence="1 4">
        <text>S-ubiquitinyl-[E2 ubiquitin-conjugating enzyme]-L-cysteine + [acceptor protein]-L-lysine = [E2 ubiquitin-conjugating enzyme]-L-cysteine + N(6)-ubiquitinyl-[acceptor protein]-L-lysine.</text>
        <dbReference type="EC" id="2.3.2.26"/>
    </reaction>
</comment>
<protein>
    <recommendedName>
        <fullName evidence="4">E3 ubiquitin-protein ligase</fullName>
        <ecNumber evidence="4">2.3.2.26</ecNumber>
    </recommendedName>
</protein>
<dbReference type="GO" id="GO:0000209">
    <property type="term" value="P:protein polyubiquitination"/>
    <property type="evidence" value="ECO:0007669"/>
    <property type="project" value="TreeGrafter"/>
</dbReference>
<dbReference type="SUPFAM" id="SSF48371">
    <property type="entry name" value="ARM repeat"/>
    <property type="match status" value="1"/>
</dbReference>
<reference evidence="6 7" key="1">
    <citation type="submission" date="2024-05" db="EMBL/GenBank/DDBJ databases">
        <authorList>
            <person name="Wallberg A."/>
        </authorList>
    </citation>
    <scope>NUCLEOTIDE SEQUENCE [LARGE SCALE GENOMIC DNA]</scope>
</reference>
<dbReference type="AlphaFoldDB" id="A0AAV2QAB6"/>
<evidence type="ECO:0000313" key="6">
    <source>
        <dbReference type="EMBL" id="CAL4073733.1"/>
    </source>
</evidence>
<dbReference type="InterPro" id="IPR037197">
    <property type="entry name" value="WWE_dom_sf"/>
</dbReference>
<feature type="non-terminal residue" evidence="6">
    <location>
        <position position="447"/>
    </location>
</feature>
<dbReference type="Gene3D" id="1.25.10.10">
    <property type="entry name" value="Leucine-rich Repeat Variant"/>
    <property type="match status" value="1"/>
</dbReference>
<dbReference type="SMART" id="SM00678">
    <property type="entry name" value="WWE"/>
    <property type="match status" value="1"/>
</dbReference>
<dbReference type="GO" id="GO:0043161">
    <property type="term" value="P:proteasome-mediated ubiquitin-dependent protein catabolic process"/>
    <property type="evidence" value="ECO:0007669"/>
    <property type="project" value="TreeGrafter"/>
</dbReference>
<dbReference type="InterPro" id="IPR018123">
    <property type="entry name" value="WWE-dom_subgr"/>
</dbReference>
<evidence type="ECO:0000259" key="5">
    <source>
        <dbReference type="PROSITE" id="PS50918"/>
    </source>
</evidence>
<keyword evidence="4" id="KW-0833">Ubl conjugation pathway</keyword>
<dbReference type="InterPro" id="IPR004170">
    <property type="entry name" value="WWE_dom"/>
</dbReference>
<evidence type="ECO:0000256" key="2">
    <source>
        <dbReference type="ARBA" id="ARBA00004906"/>
    </source>
</evidence>
<dbReference type="GO" id="GO:0008270">
    <property type="term" value="F:zinc ion binding"/>
    <property type="evidence" value="ECO:0007669"/>
    <property type="project" value="InterPro"/>
</dbReference>
<dbReference type="EC" id="2.3.2.26" evidence="4"/>
<feature type="domain" description="WWE" evidence="5">
    <location>
        <begin position="289"/>
        <end position="365"/>
    </location>
</feature>
<keyword evidence="7" id="KW-1185">Reference proteome</keyword>
<keyword evidence="3 4" id="KW-0808">Transferase</keyword>
<comment type="similarity">
    <text evidence="4">Belongs to the UPL family. K-HECT subfamily.</text>
</comment>